<evidence type="ECO:0000313" key="3">
    <source>
        <dbReference type="MGI" id="MGI:3652191"/>
    </source>
</evidence>
<name>Q3U050_MOUSE</name>
<reference evidence="2" key="7">
    <citation type="journal article" date="2005" name="Science">
        <title>The Transcriptional Landscape of the Mammalian Genome.</title>
        <authorList>
            <consortium name="The FANTOM Consortium"/>
            <consortium name="Riken Genome Exploration Research Group and Genome Science Group (Genome Network Project Core Group)"/>
        </authorList>
    </citation>
    <scope>NUCLEOTIDE SEQUENCE</scope>
    <source>
        <strain evidence="2">NOD</strain>
        <tissue evidence="2">Activated spleen</tissue>
    </source>
</reference>
<evidence type="ECO:0000256" key="1">
    <source>
        <dbReference type="SAM" id="Phobius"/>
    </source>
</evidence>
<feature type="transmembrane region" description="Helical" evidence="1">
    <location>
        <begin position="79"/>
        <end position="98"/>
    </location>
</feature>
<keyword evidence="1" id="KW-0812">Transmembrane</keyword>
<dbReference type="EMBL" id="AK157218">
    <property type="protein sequence ID" value="BAE34005.1"/>
    <property type="molecule type" value="mRNA"/>
</dbReference>
<organism evidence="2">
    <name type="scientific">Mus musculus</name>
    <name type="common">Mouse</name>
    <dbReference type="NCBI Taxonomy" id="10090"/>
    <lineage>
        <taxon>Eukaryota</taxon>
        <taxon>Metazoa</taxon>
        <taxon>Chordata</taxon>
        <taxon>Craniata</taxon>
        <taxon>Vertebrata</taxon>
        <taxon>Euteleostomi</taxon>
        <taxon>Mammalia</taxon>
        <taxon>Eutheria</taxon>
        <taxon>Euarchontoglires</taxon>
        <taxon>Glires</taxon>
        <taxon>Rodentia</taxon>
        <taxon>Myomorpha</taxon>
        <taxon>Muroidea</taxon>
        <taxon>Muridae</taxon>
        <taxon>Murinae</taxon>
        <taxon>Mus</taxon>
        <taxon>Mus</taxon>
    </lineage>
</organism>
<proteinExistence type="evidence at transcript level"/>
<dbReference type="AGR" id="MGI:3652191"/>
<keyword evidence="1" id="KW-1133">Transmembrane helix</keyword>
<reference evidence="2" key="4">
    <citation type="journal article" date="2001" name="Nature">
        <title>Functional annotation of a full-length mouse cDNA collection.</title>
        <authorList>
            <consortium name="The RIKEN Genome Exploration Research Group Phase II Team and the FANTOM Consortium"/>
        </authorList>
    </citation>
    <scope>NUCLEOTIDE SEQUENCE</scope>
    <source>
        <strain evidence="2">NOD</strain>
        <tissue evidence="2">Activated spleen</tissue>
    </source>
</reference>
<reference evidence="2" key="2">
    <citation type="journal article" date="2000" name="Genome Res.">
        <title>Normalization and subtraction of cap-trapper-selected cDNAs to prepare full-length cDNA libraries for rapid discovery of new genes.</title>
        <authorList>
            <person name="Carninci P."/>
            <person name="Shibata Y."/>
            <person name="Hayatsu N."/>
            <person name="Sugahara Y."/>
            <person name="Shibata K."/>
            <person name="Itoh M."/>
            <person name="Konno H."/>
            <person name="Okazaki Y."/>
            <person name="Muramatsu M."/>
            <person name="Hayashizaki Y."/>
        </authorList>
    </citation>
    <scope>NUCLEOTIDE SEQUENCE</scope>
    <source>
        <strain evidence="2">NOD</strain>
        <tissue evidence="2">Activated spleen</tissue>
    </source>
</reference>
<reference evidence="2" key="5">
    <citation type="journal article" date="2002" name="Nature">
        <title>Analysis of the mouse transcriptome based on functional annotation of 60,770 full-length cDNAs.</title>
        <authorList>
            <consortium name="The FANTOM Consortium and the RIKEN Genome Exploration Research Group Phase I and II Team"/>
        </authorList>
    </citation>
    <scope>NUCLEOTIDE SEQUENCE</scope>
    <source>
        <strain evidence="2">NOD</strain>
        <tissue evidence="2">Activated spleen</tissue>
    </source>
</reference>
<sequence length="133" mass="15121">MTSFSSPTCQECHVSSGPETLRITPTETQMTLKESHISFYNLPPNTKCHQLNLNHWMVLFSGPESFTKLRRTLRYNCQLCRVCLVSGFSAFSVIMFTSPGVRKFPLTLNPQPLACWCLSFYNVIAGLDCFSQR</sequence>
<protein>
    <submittedName>
        <fullName evidence="2">Uncharacterized protein</fullName>
    </submittedName>
</protein>
<reference evidence="2" key="1">
    <citation type="journal article" date="1999" name="Methods Enzymol.">
        <title>High-efficiency full-length cDNA cloning.</title>
        <authorList>
            <person name="Carninci P."/>
            <person name="Hayashizaki Y."/>
        </authorList>
    </citation>
    <scope>NUCLEOTIDE SEQUENCE</scope>
    <source>
        <strain evidence="2">NOD</strain>
        <tissue evidence="2">Activated spleen</tissue>
    </source>
</reference>
<dbReference type="AlphaFoldDB" id="Q3U050"/>
<reference evidence="2" key="8">
    <citation type="journal article" date="2005" name="Science">
        <title>Antisense Transcription in the Mammalian Transcriptome.</title>
        <authorList>
            <consortium name="RIKEN Genome Exploration Research Group and Genome Science Group (Genome Network Project Core Group) and the FANTOM Consortium"/>
        </authorList>
    </citation>
    <scope>NUCLEOTIDE SEQUENCE</scope>
    <source>
        <strain evidence="2">NOD</strain>
        <tissue evidence="2">Activated spleen</tissue>
    </source>
</reference>
<keyword evidence="1" id="KW-0472">Membrane</keyword>
<accession>Q3U050</accession>
<gene>
    <name evidence="3" type="primary">Morrbid</name>
    <name evidence="3" type="synonym">Gm14005</name>
    <name evidence="3" type="synonym">OTTMUSG00000015351</name>
</gene>
<dbReference type="MGI" id="MGI:3652191">
    <property type="gene designation" value="Morrbid"/>
</dbReference>
<reference evidence="2" key="3">
    <citation type="journal article" date="2000" name="Genome Res.">
        <title>RIKEN integrated sequence analysis (RISA) system--384-format sequencing pipeline with 384 multicapillary sequencer.</title>
        <authorList>
            <person name="Shibata K."/>
            <person name="Itoh M."/>
            <person name="Aizawa K."/>
            <person name="Nagaoka S."/>
            <person name="Sasaki N."/>
            <person name="Carninci P."/>
            <person name="Konno H."/>
            <person name="Akiyama J."/>
            <person name="Nishi K."/>
            <person name="Kitsunai T."/>
            <person name="Tashiro H."/>
            <person name="Itoh M."/>
            <person name="Sumi N."/>
            <person name="Ishii Y."/>
            <person name="Nakamura S."/>
            <person name="Hazama M."/>
            <person name="Nishine T."/>
            <person name="Harada A."/>
            <person name="Yamamoto R."/>
            <person name="Matsumoto H."/>
            <person name="Sakaguchi S."/>
            <person name="Ikegami T."/>
            <person name="Kashiwagi K."/>
            <person name="Fujiwake S."/>
            <person name="Inoue K."/>
            <person name="Togawa Y."/>
            <person name="Izawa M."/>
            <person name="Ohara E."/>
            <person name="Watahiki M."/>
            <person name="Yoneda Y."/>
            <person name="Ishikawa T."/>
            <person name="Ozawa K."/>
            <person name="Tanaka T."/>
            <person name="Matsuura S."/>
            <person name="Kawai J."/>
            <person name="Okazaki Y."/>
            <person name="Muramatsu M."/>
            <person name="Inoue Y."/>
            <person name="Kira A."/>
            <person name="Hayashizaki Y."/>
        </authorList>
    </citation>
    <scope>NUCLEOTIDE SEQUENCE</scope>
    <source>
        <strain evidence="2">NOD</strain>
        <tissue evidence="2">Activated spleen</tissue>
    </source>
</reference>
<evidence type="ECO:0000313" key="2">
    <source>
        <dbReference type="EMBL" id="BAE34005.1"/>
    </source>
</evidence>
<reference evidence="2" key="6">
    <citation type="submission" date="2004-03" db="EMBL/GenBank/DDBJ databases">
        <authorList>
            <person name="Arakawa T."/>
            <person name="Carninci P."/>
            <person name="Fukuda S."/>
            <person name="Hashizume W."/>
            <person name="Hayashida K."/>
            <person name="Hori F."/>
            <person name="Iida J."/>
            <person name="Imamura K."/>
            <person name="Imotani K."/>
            <person name="Itoh M."/>
            <person name="Kanagawa S."/>
            <person name="Kawai J."/>
            <person name="Kojima M."/>
            <person name="Konno H."/>
            <person name="Murata M."/>
            <person name="Nakamura M."/>
            <person name="Ninomiya N."/>
            <person name="Nishiyori H."/>
            <person name="Nomura K."/>
            <person name="Ohno M."/>
            <person name="Sakazume N."/>
            <person name="Sano H."/>
            <person name="Sasaki D."/>
            <person name="Shibata K."/>
            <person name="Shiraki T."/>
            <person name="Tagami M."/>
            <person name="Tagami Y."/>
            <person name="Waki K."/>
            <person name="Watahiki A."/>
            <person name="Muramatsu M."/>
            <person name="Hayashizaki Y."/>
        </authorList>
    </citation>
    <scope>NUCLEOTIDE SEQUENCE</scope>
    <source>
        <strain evidence="2">NOD</strain>
        <tissue evidence="2">Activated spleen</tissue>
    </source>
</reference>